<evidence type="ECO:0000313" key="3">
    <source>
        <dbReference type="EMBL" id="SPO04205.1"/>
    </source>
</evidence>
<comment type="caution">
    <text evidence="3">The sequence shown here is derived from an EMBL/GenBank/DDBJ whole genome shotgun (WGS) entry which is preliminary data.</text>
</comment>
<dbReference type="SUPFAM" id="SSF46579">
    <property type="entry name" value="Prefoldin"/>
    <property type="match status" value="1"/>
</dbReference>
<gene>
    <name evidence="3" type="ORF">DNG_06888</name>
</gene>
<keyword evidence="2" id="KW-0175">Coiled coil</keyword>
<evidence type="ECO:0000256" key="2">
    <source>
        <dbReference type="SAM" id="Coils"/>
    </source>
</evidence>
<feature type="coiled-coil region" evidence="2">
    <location>
        <begin position="115"/>
        <end position="142"/>
    </location>
</feature>
<accession>A0AAE8N0Q5</accession>
<dbReference type="InterPro" id="IPR011599">
    <property type="entry name" value="PFD_alpha_archaea"/>
</dbReference>
<proteinExistence type="inferred from homology"/>
<dbReference type="GO" id="GO:0006457">
    <property type="term" value="P:protein folding"/>
    <property type="evidence" value="ECO:0007669"/>
    <property type="project" value="InterPro"/>
</dbReference>
<dbReference type="InterPro" id="IPR009053">
    <property type="entry name" value="Prefoldin"/>
</dbReference>
<dbReference type="PANTHER" id="PTHR12674">
    <property type="entry name" value="PREFOLDIN SUBUNIT 5"/>
    <property type="match status" value="1"/>
</dbReference>
<dbReference type="NCBIfam" id="TIGR00293">
    <property type="entry name" value="prefoldin subunit alpha"/>
    <property type="match status" value="1"/>
</dbReference>
<keyword evidence="4" id="KW-1185">Reference proteome</keyword>
<dbReference type="InterPro" id="IPR004127">
    <property type="entry name" value="Prefoldin_subunit_alpha"/>
</dbReference>
<dbReference type="GO" id="GO:0051082">
    <property type="term" value="F:unfolded protein binding"/>
    <property type="evidence" value="ECO:0007669"/>
    <property type="project" value="InterPro"/>
</dbReference>
<dbReference type="GO" id="GO:1990114">
    <property type="term" value="P:RNA polymerase II core complex assembly"/>
    <property type="evidence" value="ECO:0007669"/>
    <property type="project" value="TreeGrafter"/>
</dbReference>
<dbReference type="GO" id="GO:0016272">
    <property type="term" value="C:prefoldin complex"/>
    <property type="evidence" value="ECO:0007669"/>
    <property type="project" value="InterPro"/>
</dbReference>
<dbReference type="AlphaFoldDB" id="A0AAE8N0Q5"/>
<dbReference type="EMBL" id="ONZQ02000010">
    <property type="protein sequence ID" value="SPO04205.1"/>
    <property type="molecule type" value="Genomic_DNA"/>
</dbReference>
<dbReference type="GO" id="GO:1990115">
    <property type="term" value="P:RNA polymerase III assembly"/>
    <property type="evidence" value="ECO:0007669"/>
    <property type="project" value="TreeGrafter"/>
</dbReference>
<dbReference type="CDD" id="cd23157">
    <property type="entry name" value="Prefoldin_5"/>
    <property type="match status" value="1"/>
</dbReference>
<organism evidence="3 4">
    <name type="scientific">Cephalotrichum gorgonifer</name>
    <dbReference type="NCBI Taxonomy" id="2041049"/>
    <lineage>
        <taxon>Eukaryota</taxon>
        <taxon>Fungi</taxon>
        <taxon>Dikarya</taxon>
        <taxon>Ascomycota</taxon>
        <taxon>Pezizomycotina</taxon>
        <taxon>Sordariomycetes</taxon>
        <taxon>Hypocreomycetidae</taxon>
        <taxon>Microascales</taxon>
        <taxon>Microascaceae</taxon>
        <taxon>Cephalotrichum</taxon>
    </lineage>
</organism>
<evidence type="ECO:0000313" key="4">
    <source>
        <dbReference type="Proteomes" id="UP001187682"/>
    </source>
</evidence>
<dbReference type="Gene3D" id="1.10.287.370">
    <property type="match status" value="1"/>
</dbReference>
<dbReference type="GO" id="GO:1990113">
    <property type="term" value="P:RNA polymerase I assembly"/>
    <property type="evidence" value="ECO:0007669"/>
    <property type="project" value="TreeGrafter"/>
</dbReference>
<dbReference type="GO" id="GO:0005737">
    <property type="term" value="C:cytoplasm"/>
    <property type="evidence" value="ECO:0007669"/>
    <property type="project" value="TreeGrafter"/>
</dbReference>
<reference evidence="3" key="1">
    <citation type="submission" date="2018-03" db="EMBL/GenBank/DDBJ databases">
        <authorList>
            <person name="Guldener U."/>
        </authorList>
    </citation>
    <scope>NUCLEOTIDE SEQUENCE</scope>
</reference>
<dbReference type="Proteomes" id="UP001187682">
    <property type="component" value="Unassembled WGS sequence"/>
</dbReference>
<comment type="similarity">
    <text evidence="1">Belongs to the prefoldin subunit alpha family.</text>
</comment>
<dbReference type="Pfam" id="PF02996">
    <property type="entry name" value="Prefoldin"/>
    <property type="match status" value="1"/>
</dbReference>
<sequence length="155" mass="17150">MASQSNEGSKVNIDSLGIEQLSQVKKQIEEEVEHLGSSFAQLHAAQAKFRECLRCVQTRTLSSGEPQSVLVPLTNSLYVRGEIPQSDQVMVDIGTGYLVQKVRADDAKVFYQSKVEGLAKTLQEIEAVLQEKTNNIRSIDDVIRKKMTTATPQEG</sequence>
<name>A0AAE8N0Q5_9PEZI</name>
<protein>
    <submittedName>
        <fullName evidence="3">Related to prefoldin subunit 5</fullName>
    </submittedName>
</protein>
<evidence type="ECO:0000256" key="1">
    <source>
        <dbReference type="ARBA" id="ARBA00010048"/>
    </source>
</evidence>
<dbReference type="PANTHER" id="PTHR12674:SF2">
    <property type="entry name" value="PREFOLDIN SUBUNIT 5"/>
    <property type="match status" value="1"/>
</dbReference>